<evidence type="ECO:0000256" key="8">
    <source>
        <dbReference type="ARBA" id="ARBA00018836"/>
    </source>
</evidence>
<dbReference type="NCBIfam" id="TIGR00506">
    <property type="entry name" value="ribB"/>
    <property type="match status" value="1"/>
</dbReference>
<feature type="domain" description="GTP cyclohydrolase II" evidence="15">
    <location>
        <begin position="231"/>
        <end position="376"/>
    </location>
</feature>
<keyword evidence="10 14" id="KW-0479">Metal-binding</keyword>
<feature type="binding site" evidence="14">
    <location>
        <begin position="31"/>
        <end position="32"/>
    </location>
    <ligand>
        <name>D-ribulose 5-phosphate</name>
        <dbReference type="ChEBI" id="CHEBI:58121"/>
    </ligand>
</feature>
<feature type="binding site" evidence="14">
    <location>
        <position position="147"/>
    </location>
    <ligand>
        <name>Mg(2+)</name>
        <dbReference type="ChEBI" id="CHEBI:18420"/>
        <label>2</label>
    </ligand>
</feature>
<organism evidence="16 17">
    <name type="scientific">Plesiocystis pacifica SIR-1</name>
    <dbReference type="NCBI Taxonomy" id="391625"/>
    <lineage>
        <taxon>Bacteria</taxon>
        <taxon>Pseudomonadati</taxon>
        <taxon>Myxococcota</taxon>
        <taxon>Polyangia</taxon>
        <taxon>Nannocystales</taxon>
        <taxon>Nannocystaceae</taxon>
        <taxon>Plesiocystis</taxon>
    </lineage>
</organism>
<dbReference type="GO" id="GO:0000287">
    <property type="term" value="F:magnesium ion binding"/>
    <property type="evidence" value="ECO:0007669"/>
    <property type="project" value="UniProtKB-UniRule"/>
</dbReference>
<dbReference type="Gene3D" id="3.90.870.10">
    <property type="entry name" value="DHBP synthase"/>
    <property type="match status" value="1"/>
</dbReference>
<evidence type="ECO:0000256" key="6">
    <source>
        <dbReference type="ARBA" id="ARBA00008976"/>
    </source>
</evidence>
<dbReference type="GO" id="GO:0008686">
    <property type="term" value="F:3,4-dihydroxy-2-butanone-4-phosphate synthase activity"/>
    <property type="evidence" value="ECO:0007669"/>
    <property type="project" value="UniProtKB-UniRule"/>
</dbReference>
<evidence type="ECO:0000313" key="16">
    <source>
        <dbReference type="EMBL" id="EDM77382.1"/>
    </source>
</evidence>
<dbReference type="InterPro" id="IPR017945">
    <property type="entry name" value="DHBP_synth_RibB-like_a/b_dom"/>
</dbReference>
<gene>
    <name evidence="14" type="primary">ribB</name>
    <name evidence="16" type="ORF">PPSIR1_09930</name>
</gene>
<feature type="binding site" evidence="14">
    <location>
        <begin position="144"/>
        <end position="148"/>
    </location>
    <ligand>
        <name>D-ribulose 5-phosphate</name>
        <dbReference type="ChEBI" id="CHEBI:58121"/>
    </ligand>
</feature>
<comment type="similarity">
    <text evidence="14">Belongs to the DHBP synthase family.</text>
</comment>
<comment type="catalytic activity">
    <reaction evidence="1 14">
        <text>D-ribulose 5-phosphate = (2S)-2-hydroxy-3-oxobutyl phosphate + formate + H(+)</text>
        <dbReference type="Rhea" id="RHEA:18457"/>
        <dbReference type="ChEBI" id="CHEBI:15378"/>
        <dbReference type="ChEBI" id="CHEBI:15740"/>
        <dbReference type="ChEBI" id="CHEBI:58121"/>
        <dbReference type="ChEBI" id="CHEBI:58830"/>
        <dbReference type="EC" id="4.1.99.12"/>
    </reaction>
</comment>
<comment type="similarity">
    <text evidence="5">In the N-terminal section; belongs to the DHBP synthase family.</text>
</comment>
<feature type="binding site" evidence="14">
    <location>
        <position position="32"/>
    </location>
    <ligand>
        <name>Mg(2+)</name>
        <dbReference type="ChEBI" id="CHEBI:18420"/>
        <label>1</label>
    </ligand>
</feature>
<comment type="pathway">
    <text evidence="4 14">Cofactor biosynthesis; riboflavin biosynthesis; 2-hydroxy-3-oxobutyl phosphate from D-ribulose 5-phosphate: step 1/1.</text>
</comment>
<dbReference type="UniPathway" id="UPA00275">
    <property type="reaction ID" value="UER00399"/>
</dbReference>
<comment type="caution">
    <text evidence="16">The sequence shown here is derived from an EMBL/GenBank/DDBJ whole genome shotgun (WGS) entry which is preliminary data.</text>
</comment>
<reference evidence="16 17" key="1">
    <citation type="submission" date="2007-06" db="EMBL/GenBank/DDBJ databases">
        <authorList>
            <person name="Shimkets L."/>
            <person name="Ferriera S."/>
            <person name="Johnson J."/>
            <person name="Kravitz S."/>
            <person name="Beeson K."/>
            <person name="Sutton G."/>
            <person name="Rogers Y.-H."/>
            <person name="Friedman R."/>
            <person name="Frazier M."/>
            <person name="Venter J.C."/>
        </authorList>
    </citation>
    <scope>NUCLEOTIDE SEQUENCE [LARGE SCALE GENOMIC DNA]</scope>
    <source>
        <strain evidence="16 17">SIR-1</strain>
    </source>
</reference>
<comment type="cofactor">
    <cofactor evidence="14">
        <name>Mg(2+)</name>
        <dbReference type="ChEBI" id="CHEBI:18420"/>
    </cofactor>
    <cofactor evidence="14">
        <name>Mn(2+)</name>
        <dbReference type="ChEBI" id="CHEBI:29035"/>
    </cofactor>
    <text evidence="14">Binds 2 divalent metal cations per subunit. Magnesium or manganese.</text>
</comment>
<evidence type="ECO:0000256" key="9">
    <source>
        <dbReference type="ARBA" id="ARBA00022619"/>
    </source>
</evidence>
<dbReference type="AlphaFoldDB" id="A6G9U6"/>
<evidence type="ECO:0000256" key="10">
    <source>
        <dbReference type="ARBA" id="ARBA00022723"/>
    </source>
</evidence>
<keyword evidence="13 14" id="KW-0456">Lyase</keyword>
<comment type="subunit">
    <text evidence="14">Homodimer.</text>
</comment>
<feature type="binding site" evidence="14">
    <location>
        <position position="32"/>
    </location>
    <ligand>
        <name>Mg(2+)</name>
        <dbReference type="ChEBI" id="CHEBI:18420"/>
        <label>2</label>
    </ligand>
</feature>
<evidence type="ECO:0000256" key="1">
    <source>
        <dbReference type="ARBA" id="ARBA00000141"/>
    </source>
</evidence>
<evidence type="ECO:0000256" key="2">
    <source>
        <dbReference type="ARBA" id="ARBA00001936"/>
    </source>
</evidence>
<evidence type="ECO:0000256" key="13">
    <source>
        <dbReference type="ARBA" id="ARBA00023239"/>
    </source>
</evidence>
<evidence type="ECO:0000259" key="15">
    <source>
        <dbReference type="Pfam" id="PF00925"/>
    </source>
</evidence>
<keyword evidence="9 14" id="KW-0686">Riboflavin biosynthesis</keyword>
<dbReference type="InterPro" id="IPR036144">
    <property type="entry name" value="RibA-like_sf"/>
</dbReference>
<comment type="function">
    <text evidence="3 14">Catalyzes the conversion of D-ribulose 5-phosphate to formate and 3,4-dihydroxy-2-butanone 4-phosphate.</text>
</comment>
<keyword evidence="17" id="KW-1185">Reference proteome</keyword>
<dbReference type="GO" id="GO:0003935">
    <property type="term" value="F:GTP cyclohydrolase II activity"/>
    <property type="evidence" value="ECO:0007669"/>
    <property type="project" value="TreeGrafter"/>
</dbReference>
<evidence type="ECO:0000256" key="3">
    <source>
        <dbReference type="ARBA" id="ARBA00002284"/>
    </source>
</evidence>
<dbReference type="SUPFAM" id="SSF142695">
    <property type="entry name" value="RibA-like"/>
    <property type="match status" value="1"/>
</dbReference>
<proteinExistence type="inferred from homology"/>
<dbReference type="STRING" id="391625.PPSIR1_09930"/>
<evidence type="ECO:0000256" key="14">
    <source>
        <dbReference type="HAMAP-Rule" id="MF_00180"/>
    </source>
</evidence>
<accession>A6G9U6</accession>
<feature type="site" description="Essential for catalytic activity" evidence="14">
    <location>
        <position position="168"/>
    </location>
</feature>
<dbReference type="PANTHER" id="PTHR21327:SF18">
    <property type="entry name" value="3,4-DIHYDROXY-2-BUTANONE 4-PHOSPHATE SYNTHASE"/>
    <property type="match status" value="1"/>
</dbReference>
<keyword evidence="16" id="KW-0378">Hydrolase</keyword>
<comment type="similarity">
    <text evidence="6">In the C-terminal section; belongs to the GTP cyclohydrolase II family.</text>
</comment>
<dbReference type="GO" id="GO:0009231">
    <property type="term" value="P:riboflavin biosynthetic process"/>
    <property type="evidence" value="ECO:0007669"/>
    <property type="project" value="UniProtKB-UniRule"/>
</dbReference>
<name>A6G9U6_9BACT</name>
<dbReference type="eggNOG" id="COG0108">
    <property type="taxonomic scope" value="Bacteria"/>
</dbReference>
<dbReference type="HAMAP" id="MF_00180">
    <property type="entry name" value="RibB"/>
    <property type="match status" value="1"/>
</dbReference>
<comment type="cofactor">
    <cofactor evidence="2">
        <name>Mn(2+)</name>
        <dbReference type="ChEBI" id="CHEBI:29035"/>
    </cofactor>
</comment>
<evidence type="ECO:0000256" key="7">
    <source>
        <dbReference type="ARBA" id="ARBA00012153"/>
    </source>
</evidence>
<dbReference type="Proteomes" id="UP000005801">
    <property type="component" value="Unassembled WGS sequence"/>
</dbReference>
<keyword evidence="12 14" id="KW-0464">Manganese</keyword>
<evidence type="ECO:0000256" key="4">
    <source>
        <dbReference type="ARBA" id="ARBA00004904"/>
    </source>
</evidence>
<dbReference type="InterPro" id="IPR000422">
    <property type="entry name" value="DHBP_synthase_RibB"/>
</dbReference>
<dbReference type="GO" id="GO:0030145">
    <property type="term" value="F:manganese ion binding"/>
    <property type="evidence" value="ECO:0007669"/>
    <property type="project" value="UniProtKB-UniRule"/>
</dbReference>
<dbReference type="PIRSF" id="PIRSF001259">
    <property type="entry name" value="RibA"/>
    <property type="match status" value="1"/>
</dbReference>
<evidence type="ECO:0000256" key="12">
    <source>
        <dbReference type="ARBA" id="ARBA00023211"/>
    </source>
</evidence>
<keyword evidence="11 14" id="KW-0460">Magnesium</keyword>
<dbReference type="EC" id="4.1.99.12" evidence="7 14"/>
<dbReference type="InterPro" id="IPR032677">
    <property type="entry name" value="GTP_cyclohydro_II"/>
</dbReference>
<feature type="site" description="Essential for catalytic activity" evidence="14">
    <location>
        <position position="130"/>
    </location>
</feature>
<dbReference type="SUPFAM" id="SSF55821">
    <property type="entry name" value="YrdC/RibB"/>
    <property type="match status" value="1"/>
</dbReference>
<feature type="binding site" evidence="14">
    <location>
        <position position="36"/>
    </location>
    <ligand>
        <name>D-ribulose 5-phosphate</name>
        <dbReference type="ChEBI" id="CHEBI:58121"/>
    </ligand>
</feature>
<sequence length="383" mass="41147">MSVSREQERVERAVEAIRQGRMVVMVDDEDRENEGDLVIAAEHCDAEAVNFMTKYGRGLICLALTSDRVEGLGLRMMVPTDPGSMGTAFTVSIEARDGVTTGISAADRARTIEVASDPKYGAGDIVSPGHIFPLRAQPGGVLVRSGHTEGSVDLSRLAGCSAAGVICEIMRDDGEMARMDDLEAFAREHDIPIVCIADLIEYRLRRESLIEEIARAPFVSPVLGITADDGWTIRSFRSLVEPVGRFIALTKGDLSGDDPVLLRAQRAQLVGDVFGFGDDSATRLRASLARIDEEGRGAFLYVLGGSGYDVEAELHLAGERGELPEAPGLRPRESGFRDFGLGAQVLKHMGVSKIRVLTNNPRKIVGLEGFGIEVVGSAGIQAP</sequence>
<dbReference type="Pfam" id="PF00925">
    <property type="entry name" value="GTP_cyclohydro2"/>
    <property type="match status" value="1"/>
</dbReference>
<dbReference type="Gene3D" id="3.40.50.10990">
    <property type="entry name" value="GTP cyclohydrolase II"/>
    <property type="match status" value="1"/>
</dbReference>
<dbReference type="PANTHER" id="PTHR21327">
    <property type="entry name" value="GTP CYCLOHYDROLASE II-RELATED"/>
    <property type="match status" value="1"/>
</dbReference>
<evidence type="ECO:0000256" key="11">
    <source>
        <dbReference type="ARBA" id="ARBA00022842"/>
    </source>
</evidence>
<protein>
    <recommendedName>
        <fullName evidence="8 14">3,4-dihydroxy-2-butanone 4-phosphate synthase</fullName>
        <shortName evidence="14">DHBP synthase</shortName>
        <ecNumber evidence="7 14">4.1.99.12</ecNumber>
    </recommendedName>
</protein>
<dbReference type="FunFam" id="3.90.870.10:FF:000001">
    <property type="entry name" value="Riboflavin biosynthesis protein RibBA"/>
    <property type="match status" value="1"/>
</dbReference>
<dbReference type="Pfam" id="PF00926">
    <property type="entry name" value="DHBP_synthase"/>
    <property type="match status" value="1"/>
</dbReference>
<evidence type="ECO:0000256" key="5">
    <source>
        <dbReference type="ARBA" id="ARBA00005520"/>
    </source>
</evidence>
<dbReference type="EMBL" id="ABCS01000047">
    <property type="protein sequence ID" value="EDM77382.1"/>
    <property type="molecule type" value="Genomic_DNA"/>
</dbReference>
<dbReference type="GO" id="GO:0005829">
    <property type="term" value="C:cytosol"/>
    <property type="evidence" value="ECO:0007669"/>
    <property type="project" value="TreeGrafter"/>
</dbReference>
<evidence type="ECO:0000313" key="17">
    <source>
        <dbReference type="Proteomes" id="UP000005801"/>
    </source>
</evidence>